<protein>
    <submittedName>
        <fullName evidence="1">Uncharacterized protein</fullName>
    </submittedName>
</protein>
<dbReference type="AlphaFoldDB" id="A0ABD4STG0"/>
<dbReference type="EMBL" id="JAJAXM010000035">
    <property type="protein sequence ID" value="MCG9027070.1"/>
    <property type="molecule type" value="Genomic_DNA"/>
</dbReference>
<reference evidence="1 2" key="1">
    <citation type="submission" date="2021-10" db="EMBL/GenBank/DDBJ databases">
        <title>Whole-genome sequencing analysis of Laribacter hongkongensis: virulence gene profiles, carbohydrate-active enzyme prediction, and antimicrobial resistance characterization.</title>
        <authorList>
            <person name="Yuan P."/>
            <person name="Zhan Y."/>
            <person name="Chen D."/>
        </authorList>
    </citation>
    <scope>NUCLEOTIDE SEQUENCE [LARGE SCALE GENOMIC DNA]</scope>
    <source>
        <strain evidence="1 2">W67</strain>
    </source>
</reference>
<accession>A0ABD4STG0</accession>
<sequence length="210" mass="24185">MASEHSTNNKINNFTKKPQEQLFSYINYSPTKRTQFTPCSESCNVYAFIQNQEKDDDDIDEWFRIINTMTVDFSKAKEESKLSKLFKDVGMGRWNKTFLQIDSAVTSYLSESTVNKHIKPISDESAQFLLYLVPYFSKHDPSVSIDADTGYFNATFKSHDKGLMTILISDRNELYYSLAERGRKIVKISGSAKIKDPHDLIKFNKVLSML</sequence>
<dbReference type="Proteomes" id="UP001200247">
    <property type="component" value="Unassembled WGS sequence"/>
</dbReference>
<dbReference type="RefSeq" id="WP_239894479.1">
    <property type="nucleotide sequence ID" value="NZ_JAJAXM010000035.1"/>
</dbReference>
<comment type="caution">
    <text evidence="1">The sequence shown here is derived from an EMBL/GenBank/DDBJ whole genome shotgun (WGS) entry which is preliminary data.</text>
</comment>
<name>A0ABD4STG0_9NEIS</name>
<proteinExistence type="predicted"/>
<gene>
    <name evidence="1" type="ORF">LH440_14380</name>
</gene>
<evidence type="ECO:0000313" key="1">
    <source>
        <dbReference type="EMBL" id="MCG9027070.1"/>
    </source>
</evidence>
<organism evidence="1 2">
    <name type="scientific">Laribacter hongkongensis</name>
    <dbReference type="NCBI Taxonomy" id="168471"/>
    <lineage>
        <taxon>Bacteria</taxon>
        <taxon>Pseudomonadati</taxon>
        <taxon>Pseudomonadota</taxon>
        <taxon>Betaproteobacteria</taxon>
        <taxon>Neisseriales</taxon>
        <taxon>Aquaspirillaceae</taxon>
        <taxon>Laribacter</taxon>
    </lineage>
</organism>
<evidence type="ECO:0000313" key="2">
    <source>
        <dbReference type="Proteomes" id="UP001200247"/>
    </source>
</evidence>